<dbReference type="EMBL" id="CP051217">
    <property type="protein sequence ID" value="QJB67958.1"/>
    <property type="molecule type" value="Genomic_DNA"/>
</dbReference>
<dbReference type="AlphaFoldDB" id="A0A6H2DIE4"/>
<evidence type="ECO:0000313" key="2">
    <source>
        <dbReference type="Proteomes" id="UP000501600"/>
    </source>
</evidence>
<gene>
    <name evidence="1" type="ORF">HF685_00395</name>
</gene>
<dbReference type="Proteomes" id="UP000501600">
    <property type="component" value="Chromosome"/>
</dbReference>
<keyword evidence="2" id="KW-1185">Reference proteome</keyword>
<accession>A0A6H2DIE4</accession>
<reference evidence="1 2" key="1">
    <citation type="submission" date="2020-04" db="EMBL/GenBank/DDBJ databases">
        <title>Genome sequence for Sphingorhabdus sp. strain M1.</title>
        <authorList>
            <person name="Park S.-J."/>
        </authorList>
    </citation>
    <scope>NUCLEOTIDE SEQUENCE [LARGE SCALE GENOMIC DNA]</scope>
    <source>
        <strain evidence="1 2">JK6</strain>
    </source>
</reference>
<proteinExistence type="predicted"/>
<dbReference type="KEGG" id="phao:HF685_00395"/>
<organism evidence="1 2">
    <name type="scientific">Parasphingorhabdus halotolerans</name>
    <dbReference type="NCBI Taxonomy" id="2725558"/>
    <lineage>
        <taxon>Bacteria</taxon>
        <taxon>Pseudomonadati</taxon>
        <taxon>Pseudomonadota</taxon>
        <taxon>Alphaproteobacteria</taxon>
        <taxon>Sphingomonadales</taxon>
        <taxon>Sphingomonadaceae</taxon>
        <taxon>Parasphingorhabdus</taxon>
    </lineage>
</organism>
<evidence type="ECO:0000313" key="1">
    <source>
        <dbReference type="EMBL" id="QJB67958.1"/>
    </source>
</evidence>
<name>A0A6H2DIE4_9SPHN</name>
<protein>
    <submittedName>
        <fullName evidence="1">Uncharacterized protein</fullName>
    </submittedName>
</protein>
<sequence>MRVKASICREQEACQLDLAANDPLESRRKVAAAAAKAWGLEAIQAEKREAGQVSLVDKMDAEITHEFAEDAEAEKRGYTH</sequence>
<dbReference type="RefSeq" id="WP_168817613.1">
    <property type="nucleotide sequence ID" value="NZ_CP051217.1"/>
</dbReference>